<evidence type="ECO:0000313" key="1">
    <source>
        <dbReference type="EMBL" id="MPC69824.1"/>
    </source>
</evidence>
<evidence type="ECO:0000313" key="2">
    <source>
        <dbReference type="Proteomes" id="UP000324222"/>
    </source>
</evidence>
<dbReference type="Proteomes" id="UP000324222">
    <property type="component" value="Unassembled WGS sequence"/>
</dbReference>
<gene>
    <name evidence="1" type="ORF">E2C01_064055</name>
</gene>
<dbReference type="AlphaFoldDB" id="A0A5B7HMQ5"/>
<keyword evidence="2" id="KW-1185">Reference proteome</keyword>
<proteinExistence type="predicted"/>
<protein>
    <submittedName>
        <fullName evidence="1">Uncharacterized protein</fullName>
    </submittedName>
</protein>
<sequence length="101" mass="11527">MHSSVARRDDTCYWMRGRIEGQECGARAGRSEEQSLAVMKTSGGGLGCRLCSLFDHVIIHLLETVRQEYAARTLKMFCASPPLFQRALFKIPQFLKVFLRF</sequence>
<reference evidence="1 2" key="1">
    <citation type="submission" date="2019-05" db="EMBL/GenBank/DDBJ databases">
        <title>Another draft genome of Portunus trituberculatus and its Hox gene families provides insights of decapod evolution.</title>
        <authorList>
            <person name="Jeong J.-H."/>
            <person name="Song I."/>
            <person name="Kim S."/>
            <person name="Choi T."/>
            <person name="Kim D."/>
            <person name="Ryu S."/>
            <person name="Kim W."/>
        </authorList>
    </citation>
    <scope>NUCLEOTIDE SEQUENCE [LARGE SCALE GENOMIC DNA]</scope>
    <source>
        <tissue evidence="1">Muscle</tissue>
    </source>
</reference>
<comment type="caution">
    <text evidence="1">The sequence shown here is derived from an EMBL/GenBank/DDBJ whole genome shotgun (WGS) entry which is preliminary data.</text>
</comment>
<dbReference type="EMBL" id="VSRR010030068">
    <property type="protein sequence ID" value="MPC69824.1"/>
    <property type="molecule type" value="Genomic_DNA"/>
</dbReference>
<organism evidence="1 2">
    <name type="scientific">Portunus trituberculatus</name>
    <name type="common">Swimming crab</name>
    <name type="synonym">Neptunus trituberculatus</name>
    <dbReference type="NCBI Taxonomy" id="210409"/>
    <lineage>
        <taxon>Eukaryota</taxon>
        <taxon>Metazoa</taxon>
        <taxon>Ecdysozoa</taxon>
        <taxon>Arthropoda</taxon>
        <taxon>Crustacea</taxon>
        <taxon>Multicrustacea</taxon>
        <taxon>Malacostraca</taxon>
        <taxon>Eumalacostraca</taxon>
        <taxon>Eucarida</taxon>
        <taxon>Decapoda</taxon>
        <taxon>Pleocyemata</taxon>
        <taxon>Brachyura</taxon>
        <taxon>Eubrachyura</taxon>
        <taxon>Portunoidea</taxon>
        <taxon>Portunidae</taxon>
        <taxon>Portuninae</taxon>
        <taxon>Portunus</taxon>
    </lineage>
</organism>
<name>A0A5B7HMQ5_PORTR</name>
<accession>A0A5B7HMQ5</accession>